<sequence>MAGSVDDVDEQRGAVVFHDVADCGVLGEDRDAFFALKIHRVHYPLLDIGALPEGPGLPQHGIHKGGLSVIDVGDDGDIAQI</sequence>
<dbReference type="EMBL" id="VSSQ01022207">
    <property type="protein sequence ID" value="MPM68348.1"/>
    <property type="molecule type" value="Genomic_DNA"/>
</dbReference>
<protein>
    <submittedName>
        <fullName evidence="1">Uncharacterized protein</fullName>
    </submittedName>
</protein>
<dbReference type="AlphaFoldDB" id="A0A645BTE8"/>
<proteinExistence type="predicted"/>
<gene>
    <name evidence="1" type="ORF">SDC9_115280</name>
</gene>
<name>A0A645BTE8_9ZZZZ</name>
<comment type="caution">
    <text evidence="1">The sequence shown here is derived from an EMBL/GenBank/DDBJ whole genome shotgun (WGS) entry which is preliminary data.</text>
</comment>
<organism evidence="1">
    <name type="scientific">bioreactor metagenome</name>
    <dbReference type="NCBI Taxonomy" id="1076179"/>
    <lineage>
        <taxon>unclassified sequences</taxon>
        <taxon>metagenomes</taxon>
        <taxon>ecological metagenomes</taxon>
    </lineage>
</organism>
<reference evidence="1" key="1">
    <citation type="submission" date="2019-08" db="EMBL/GenBank/DDBJ databases">
        <authorList>
            <person name="Kucharzyk K."/>
            <person name="Murdoch R.W."/>
            <person name="Higgins S."/>
            <person name="Loffler F."/>
        </authorList>
    </citation>
    <scope>NUCLEOTIDE SEQUENCE</scope>
</reference>
<evidence type="ECO:0000313" key="1">
    <source>
        <dbReference type="EMBL" id="MPM68348.1"/>
    </source>
</evidence>
<dbReference type="AntiFam" id="ANF00072">
    <property type="entry name" value="Shadow ORF (opposite TypA)"/>
</dbReference>
<accession>A0A645BTE8</accession>